<comment type="caution">
    <text evidence="1">The sequence shown here is derived from an EMBL/GenBank/DDBJ whole genome shotgun (WGS) entry which is preliminary data.</text>
</comment>
<evidence type="ECO:0000313" key="2">
    <source>
        <dbReference type="Proteomes" id="UP000003094"/>
    </source>
</evidence>
<proteinExistence type="predicted"/>
<gene>
    <name evidence="1" type="ORF">PVOR_27545</name>
</gene>
<sequence>MKLKINYEGPTFILKCPPFCGPFVAFDRRTSFELFEKQHIMRFGQPLKMMLKILQ</sequence>
<evidence type="ECO:0000313" key="1">
    <source>
        <dbReference type="EMBL" id="EFU39053.1"/>
    </source>
</evidence>
<dbReference type="EMBL" id="ADHJ01000044">
    <property type="protein sequence ID" value="EFU39053.1"/>
    <property type="molecule type" value="Genomic_DNA"/>
</dbReference>
<name>A0A2R9SNX5_9BACL</name>
<reference evidence="1 2" key="1">
    <citation type="journal article" date="2010" name="BMC Genomics">
        <title>Genome sequence of the pattern forming Paenibacillus vortex bacterium reveals potential for thriving in complex environments.</title>
        <authorList>
            <person name="Sirota-Madi A."/>
            <person name="Olender T."/>
            <person name="Helman Y."/>
            <person name="Ingham C."/>
            <person name="Brainis I."/>
            <person name="Roth D."/>
            <person name="Hagi E."/>
            <person name="Brodsky L."/>
            <person name="Leshkowitz D."/>
            <person name="Galatenko V."/>
            <person name="Nikolaev V."/>
            <person name="Mugasimangalam R.C."/>
            <person name="Bransburg-Zabary S."/>
            <person name="Gutnick D.L."/>
            <person name="Lancet D."/>
            <person name="Ben-Jacob E."/>
        </authorList>
    </citation>
    <scope>NUCLEOTIDE SEQUENCE [LARGE SCALE GENOMIC DNA]</scope>
    <source>
        <strain evidence="1 2">V453</strain>
    </source>
</reference>
<organism evidence="1 2">
    <name type="scientific">Paenibacillus vortex V453</name>
    <dbReference type="NCBI Taxonomy" id="715225"/>
    <lineage>
        <taxon>Bacteria</taxon>
        <taxon>Bacillati</taxon>
        <taxon>Bacillota</taxon>
        <taxon>Bacilli</taxon>
        <taxon>Bacillales</taxon>
        <taxon>Paenibacillaceae</taxon>
        <taxon>Paenibacillus</taxon>
    </lineage>
</organism>
<protein>
    <submittedName>
        <fullName evidence="1">Uncharacterized protein</fullName>
    </submittedName>
</protein>
<dbReference type="AlphaFoldDB" id="A0A2R9SNX5"/>
<keyword evidence="2" id="KW-1185">Reference proteome</keyword>
<dbReference type="Proteomes" id="UP000003094">
    <property type="component" value="Unassembled WGS sequence"/>
</dbReference>
<accession>A0A2R9SNX5</accession>
<dbReference type="KEGG" id="pvo:PVOR_27545"/>